<dbReference type="InterPro" id="IPR002885">
    <property type="entry name" value="PPR_rpt"/>
</dbReference>
<accession>A0A8S9LV19</accession>
<evidence type="ECO:0008006" key="11">
    <source>
        <dbReference type="Google" id="ProtNLM"/>
    </source>
</evidence>
<evidence type="ECO:0000256" key="5">
    <source>
        <dbReference type="ARBA" id="ARBA00023002"/>
    </source>
</evidence>
<keyword evidence="4" id="KW-0677">Repeat</keyword>
<evidence type="ECO:0000256" key="2">
    <source>
        <dbReference type="ARBA" id="ARBA00022723"/>
    </source>
</evidence>
<dbReference type="NCBIfam" id="TIGR00756">
    <property type="entry name" value="PPR"/>
    <property type="match status" value="2"/>
</dbReference>
<dbReference type="InterPro" id="IPR052152">
    <property type="entry name" value="LPR1/LPR2"/>
</dbReference>
<comment type="cofactor">
    <cofactor evidence="1">
        <name>Cu cation</name>
        <dbReference type="ChEBI" id="CHEBI:23378"/>
    </cofactor>
</comment>
<protein>
    <recommendedName>
        <fullName evidence="11">Pentatricopeptide repeat-containing protein</fullName>
    </recommendedName>
</protein>
<sequence length="276" mass="31458">MTEKNDAVKCQISKYARGNKTAVTAHERGWKNVFKMMPGHVTKILVRFSYVHSNESYSFDATQEPGYVYHCHVNIGSRRQYDDETFCDGQVIRFFRKMDGDTYGYHSHPLALQQDGRVTEARKLLDEFEKGSIPSLLTYNTLISGMCEKGELTEAGPLWDDMVERKCKPNAFTFNVLIEGLCKMGNVKEGKEEDGVKIVSMAVKSGKVDRECWELFLRKFAGELDKGEGNDLDSRDLVAHSFIKGWLGFDLLQGPVVTVKVFEDNGLIRQFLEEKR</sequence>
<evidence type="ECO:0000256" key="3">
    <source>
        <dbReference type="ARBA" id="ARBA00022729"/>
    </source>
</evidence>
<organism evidence="9 10">
    <name type="scientific">Brassica cretica</name>
    <name type="common">Mustard</name>
    <dbReference type="NCBI Taxonomy" id="69181"/>
    <lineage>
        <taxon>Eukaryota</taxon>
        <taxon>Viridiplantae</taxon>
        <taxon>Streptophyta</taxon>
        <taxon>Embryophyta</taxon>
        <taxon>Tracheophyta</taxon>
        <taxon>Spermatophyta</taxon>
        <taxon>Magnoliopsida</taxon>
        <taxon>eudicotyledons</taxon>
        <taxon>Gunneridae</taxon>
        <taxon>Pentapetalae</taxon>
        <taxon>rosids</taxon>
        <taxon>malvids</taxon>
        <taxon>Brassicales</taxon>
        <taxon>Brassicaceae</taxon>
        <taxon>Brassiceae</taxon>
        <taxon>Brassica</taxon>
    </lineage>
</organism>
<evidence type="ECO:0000256" key="6">
    <source>
        <dbReference type="ARBA" id="ARBA00023008"/>
    </source>
</evidence>
<evidence type="ECO:0000256" key="4">
    <source>
        <dbReference type="ARBA" id="ARBA00022737"/>
    </source>
</evidence>
<evidence type="ECO:0000313" key="10">
    <source>
        <dbReference type="Proteomes" id="UP000712281"/>
    </source>
</evidence>
<evidence type="ECO:0000256" key="8">
    <source>
        <dbReference type="PROSITE-ProRule" id="PRU00708"/>
    </source>
</evidence>
<dbReference type="PANTHER" id="PTHR48461:SF1">
    <property type="entry name" value="MULTICOPPER OXIDASE LPR1-LIKE"/>
    <property type="match status" value="1"/>
</dbReference>
<keyword evidence="6" id="KW-0186">Copper</keyword>
<evidence type="ECO:0000256" key="1">
    <source>
        <dbReference type="ARBA" id="ARBA00001935"/>
    </source>
</evidence>
<name>A0A8S9LV19_BRACR</name>
<dbReference type="InterPro" id="IPR011990">
    <property type="entry name" value="TPR-like_helical_dom_sf"/>
</dbReference>
<dbReference type="AlphaFoldDB" id="A0A8S9LV19"/>
<dbReference type="Gene3D" id="1.25.40.10">
    <property type="entry name" value="Tetratricopeptide repeat domain"/>
    <property type="match status" value="1"/>
</dbReference>
<dbReference type="Gene3D" id="2.60.40.420">
    <property type="entry name" value="Cupredoxins - blue copper proteins"/>
    <property type="match status" value="1"/>
</dbReference>
<keyword evidence="7" id="KW-0325">Glycoprotein</keyword>
<reference evidence="9" key="1">
    <citation type="submission" date="2019-12" db="EMBL/GenBank/DDBJ databases">
        <title>Genome sequencing and annotation of Brassica cretica.</title>
        <authorList>
            <person name="Studholme D.J."/>
            <person name="Sarris P.F."/>
        </authorList>
    </citation>
    <scope>NUCLEOTIDE SEQUENCE</scope>
    <source>
        <strain evidence="9">PFS-001/15</strain>
        <tissue evidence="9">Leaf</tissue>
    </source>
</reference>
<dbReference type="Pfam" id="PF13041">
    <property type="entry name" value="PPR_2"/>
    <property type="match status" value="1"/>
</dbReference>
<dbReference type="PROSITE" id="PS51375">
    <property type="entry name" value="PPR"/>
    <property type="match status" value="1"/>
</dbReference>
<keyword evidence="5" id="KW-0560">Oxidoreductase</keyword>
<dbReference type="GO" id="GO:0016491">
    <property type="term" value="F:oxidoreductase activity"/>
    <property type="evidence" value="ECO:0007669"/>
    <property type="project" value="UniProtKB-KW"/>
</dbReference>
<evidence type="ECO:0000256" key="7">
    <source>
        <dbReference type="ARBA" id="ARBA00023180"/>
    </source>
</evidence>
<proteinExistence type="predicted"/>
<comment type="caution">
    <text evidence="9">The sequence shown here is derived from an EMBL/GenBank/DDBJ whole genome shotgun (WGS) entry which is preliminary data.</text>
</comment>
<dbReference type="PANTHER" id="PTHR48461">
    <property type="entry name" value="MULTICOPPER OXIDASE LPR1-LIKE"/>
    <property type="match status" value="1"/>
</dbReference>
<keyword evidence="2" id="KW-0479">Metal-binding</keyword>
<evidence type="ECO:0000313" key="9">
    <source>
        <dbReference type="EMBL" id="KAF2609036.1"/>
    </source>
</evidence>
<feature type="repeat" description="PPR" evidence="8">
    <location>
        <begin position="135"/>
        <end position="169"/>
    </location>
</feature>
<dbReference type="InterPro" id="IPR008972">
    <property type="entry name" value="Cupredoxin"/>
</dbReference>
<keyword evidence="3" id="KW-0732">Signal</keyword>
<dbReference type="GO" id="GO:0016036">
    <property type="term" value="P:cellular response to phosphate starvation"/>
    <property type="evidence" value="ECO:0007669"/>
    <property type="project" value="InterPro"/>
</dbReference>
<gene>
    <name evidence="9" type="ORF">F2Q68_00046252</name>
</gene>
<dbReference type="GO" id="GO:0046872">
    <property type="term" value="F:metal ion binding"/>
    <property type="evidence" value="ECO:0007669"/>
    <property type="project" value="UniProtKB-KW"/>
</dbReference>
<dbReference type="Proteomes" id="UP000712281">
    <property type="component" value="Unassembled WGS sequence"/>
</dbReference>
<dbReference type="EMBL" id="QGKW02000276">
    <property type="protein sequence ID" value="KAF2609036.1"/>
    <property type="molecule type" value="Genomic_DNA"/>
</dbReference>